<dbReference type="GO" id="GO:0015833">
    <property type="term" value="P:peptide transport"/>
    <property type="evidence" value="ECO:0007669"/>
    <property type="project" value="InterPro"/>
</dbReference>
<comment type="similarity">
    <text evidence="2">Belongs to the ABC transporter superfamily.</text>
</comment>
<dbReference type="RefSeq" id="WP_238462714.1">
    <property type="nucleotide sequence ID" value="NZ_JAKLJA010000003.1"/>
</dbReference>
<keyword evidence="8" id="KW-0472">Membrane</keyword>
<feature type="domain" description="ABC transporter" evidence="10">
    <location>
        <begin position="393"/>
        <end position="678"/>
    </location>
</feature>
<dbReference type="NCBIfam" id="TIGR01727">
    <property type="entry name" value="oligo_HPY"/>
    <property type="match status" value="1"/>
</dbReference>
<dbReference type="Gene3D" id="3.40.50.300">
    <property type="entry name" value="P-loop containing nucleotide triphosphate hydrolases"/>
    <property type="match status" value="2"/>
</dbReference>
<dbReference type="Proteomes" id="UP001139308">
    <property type="component" value="Unassembled WGS sequence"/>
</dbReference>
<dbReference type="NCBIfam" id="NF008453">
    <property type="entry name" value="PRK11308.1"/>
    <property type="match status" value="3"/>
</dbReference>
<dbReference type="InterPro" id="IPR017871">
    <property type="entry name" value="ABC_transporter-like_CS"/>
</dbReference>
<sequence length="771" mass="82105">MSHSRPGLATFSIPRTDDALALVGLTVAYRVRGKDRDVLTDISLRIERGEAYGLVGESGCGKSTVALAVLRYLAHNGRVKAGRIAIAGEDVLALDREGLRMLRAHTVSMVYQDPASALNPTLTIARQLSEAFEAAGADPADALRQSHAMLERVRIADPARVMASWPHQLSGGMQQRVVIAMALASNPTLLILDEPTTGLDATVEAEVLALVAQLRAELGMAVLLISHDLAVIRRMCERVGVLYAGRLVEEGATRDVFARARHPYTVGLLRCLPAPGRNKAHGGLDTIPGELPAPGTLTHGCVYAPRCRLADARCREHAPPPHRMEAAHGEQMSRCHYHERAIELPVADVADLADTSANAQTIAPPAAQSNPQTNEQAEETACGRDASAAKVVLRAANISRTFGRGAHALRVLDDVSLELRAGETLGLVGESGSGKTTLAKLLLGLHAADPGGTVELDARPLAARLAQRDAQQLQALRIVFQHPDASLNRALPVRRLVGRALAQARRGCASDVSNIRSDTRSDEKAHEQAHKEAHKEAHEKAGERADESTEAHRTARVAALLEAVRVPVRYLAARARQLSGGLKQRVAIAQAFAGEPRVVICDEPTSALDVSVQAAILNLLARLQRERGVSYLFISHDLDVVRYLADRVMVLYSGRVLESGPANAVLNGPCHPYTETLLNPGMLSHDTSASDARAATSASGMPRSAAGSGSGSGSAAGCIFSARCPRKLGAICDEAAPPFDADADGHRIRCHIPPEQLRELQAAADLAQTHS</sequence>
<proteinExistence type="inferred from homology"/>
<evidence type="ECO:0000256" key="2">
    <source>
        <dbReference type="ARBA" id="ARBA00005417"/>
    </source>
</evidence>
<name>A0A9X1RKV3_9BURK</name>
<evidence type="ECO:0000256" key="8">
    <source>
        <dbReference type="ARBA" id="ARBA00023136"/>
    </source>
</evidence>
<keyword evidence="4" id="KW-1003">Cell membrane</keyword>
<keyword evidence="3" id="KW-0813">Transport</keyword>
<evidence type="ECO:0000313" key="12">
    <source>
        <dbReference type="Proteomes" id="UP001139308"/>
    </source>
</evidence>
<dbReference type="InterPro" id="IPR013563">
    <property type="entry name" value="Oligopep_ABC_C"/>
</dbReference>
<dbReference type="PROSITE" id="PS50893">
    <property type="entry name" value="ABC_TRANSPORTER_2"/>
    <property type="match status" value="2"/>
</dbReference>
<feature type="compositionally biased region" description="Low complexity" evidence="9">
    <location>
        <begin position="684"/>
        <end position="707"/>
    </location>
</feature>
<evidence type="ECO:0000256" key="3">
    <source>
        <dbReference type="ARBA" id="ARBA00022448"/>
    </source>
</evidence>
<keyword evidence="12" id="KW-1185">Reference proteome</keyword>
<evidence type="ECO:0000256" key="4">
    <source>
        <dbReference type="ARBA" id="ARBA00022475"/>
    </source>
</evidence>
<accession>A0A9X1RKV3</accession>
<protein>
    <submittedName>
        <fullName evidence="11">ABC transporter ATP-binding protein</fullName>
    </submittedName>
</protein>
<dbReference type="PANTHER" id="PTHR43297:SF2">
    <property type="entry name" value="DIPEPTIDE TRANSPORT ATP-BINDING PROTEIN DPPD"/>
    <property type="match status" value="1"/>
</dbReference>
<keyword evidence="7 11" id="KW-0067">ATP-binding</keyword>
<dbReference type="CDD" id="cd03257">
    <property type="entry name" value="ABC_NikE_OppD_transporters"/>
    <property type="match status" value="2"/>
</dbReference>
<dbReference type="GO" id="GO:0005524">
    <property type="term" value="F:ATP binding"/>
    <property type="evidence" value="ECO:0007669"/>
    <property type="project" value="UniProtKB-KW"/>
</dbReference>
<dbReference type="SMART" id="SM00382">
    <property type="entry name" value="AAA"/>
    <property type="match status" value="2"/>
</dbReference>
<dbReference type="GO" id="GO:0055085">
    <property type="term" value="P:transmembrane transport"/>
    <property type="evidence" value="ECO:0007669"/>
    <property type="project" value="UniProtKB-ARBA"/>
</dbReference>
<dbReference type="InterPro" id="IPR027417">
    <property type="entry name" value="P-loop_NTPase"/>
</dbReference>
<evidence type="ECO:0000256" key="6">
    <source>
        <dbReference type="ARBA" id="ARBA00022741"/>
    </source>
</evidence>
<evidence type="ECO:0000259" key="10">
    <source>
        <dbReference type="PROSITE" id="PS50893"/>
    </source>
</evidence>
<reference evidence="11" key="1">
    <citation type="submission" date="2022-01" db="EMBL/GenBank/DDBJ databases">
        <title>Genome sequence and assembly of Parabukholderia sp. RG36.</title>
        <authorList>
            <person name="Chhetri G."/>
        </authorList>
    </citation>
    <scope>NUCLEOTIDE SEQUENCE</scope>
    <source>
        <strain evidence="11">RG36</strain>
    </source>
</reference>
<dbReference type="InterPro" id="IPR003439">
    <property type="entry name" value="ABC_transporter-like_ATP-bd"/>
</dbReference>
<organism evidence="11 12">
    <name type="scientific">Paraburkholderia tagetis</name>
    <dbReference type="NCBI Taxonomy" id="2913261"/>
    <lineage>
        <taxon>Bacteria</taxon>
        <taxon>Pseudomonadati</taxon>
        <taxon>Pseudomonadota</taxon>
        <taxon>Betaproteobacteria</taxon>
        <taxon>Burkholderiales</taxon>
        <taxon>Burkholderiaceae</taxon>
        <taxon>Paraburkholderia</taxon>
    </lineage>
</organism>
<dbReference type="Pfam" id="PF00005">
    <property type="entry name" value="ABC_tran"/>
    <property type="match status" value="2"/>
</dbReference>
<feature type="region of interest" description="Disordered" evidence="9">
    <location>
        <begin position="682"/>
        <end position="711"/>
    </location>
</feature>
<evidence type="ECO:0000313" key="11">
    <source>
        <dbReference type="EMBL" id="MCG5072975.1"/>
    </source>
</evidence>
<comment type="subcellular location">
    <subcellularLocation>
        <location evidence="1">Cell inner membrane</location>
        <topology evidence="1">Peripheral membrane protein</topology>
    </subcellularLocation>
</comment>
<keyword evidence="6" id="KW-0547">Nucleotide-binding</keyword>
<dbReference type="AlphaFoldDB" id="A0A9X1RKV3"/>
<gene>
    <name evidence="11" type="ORF">L5014_06280</name>
</gene>
<dbReference type="Pfam" id="PF08352">
    <property type="entry name" value="oligo_HPY"/>
    <property type="match status" value="2"/>
</dbReference>
<evidence type="ECO:0000256" key="7">
    <source>
        <dbReference type="ARBA" id="ARBA00022840"/>
    </source>
</evidence>
<dbReference type="InterPro" id="IPR003593">
    <property type="entry name" value="AAA+_ATPase"/>
</dbReference>
<dbReference type="PROSITE" id="PS00211">
    <property type="entry name" value="ABC_TRANSPORTER_1"/>
    <property type="match status" value="1"/>
</dbReference>
<comment type="caution">
    <text evidence="11">The sequence shown here is derived from an EMBL/GenBank/DDBJ whole genome shotgun (WGS) entry which is preliminary data.</text>
</comment>
<evidence type="ECO:0000256" key="5">
    <source>
        <dbReference type="ARBA" id="ARBA00022519"/>
    </source>
</evidence>
<keyword evidence="5" id="KW-0997">Cell inner membrane</keyword>
<dbReference type="InterPro" id="IPR050388">
    <property type="entry name" value="ABC_Ni/Peptide_Import"/>
</dbReference>
<dbReference type="GO" id="GO:0005886">
    <property type="term" value="C:plasma membrane"/>
    <property type="evidence" value="ECO:0007669"/>
    <property type="project" value="UniProtKB-SubCell"/>
</dbReference>
<dbReference type="FunFam" id="3.40.50.300:FF:000016">
    <property type="entry name" value="Oligopeptide ABC transporter ATP-binding component"/>
    <property type="match status" value="1"/>
</dbReference>
<dbReference type="PANTHER" id="PTHR43297">
    <property type="entry name" value="OLIGOPEPTIDE TRANSPORT ATP-BINDING PROTEIN APPD"/>
    <property type="match status" value="1"/>
</dbReference>
<dbReference type="EMBL" id="JAKLJA010000003">
    <property type="protein sequence ID" value="MCG5072975.1"/>
    <property type="molecule type" value="Genomic_DNA"/>
</dbReference>
<evidence type="ECO:0000256" key="9">
    <source>
        <dbReference type="SAM" id="MobiDB-lite"/>
    </source>
</evidence>
<dbReference type="GO" id="GO:0016887">
    <property type="term" value="F:ATP hydrolysis activity"/>
    <property type="evidence" value="ECO:0007669"/>
    <property type="project" value="InterPro"/>
</dbReference>
<evidence type="ECO:0000256" key="1">
    <source>
        <dbReference type="ARBA" id="ARBA00004417"/>
    </source>
</evidence>
<feature type="domain" description="ABC transporter" evidence="10">
    <location>
        <begin position="20"/>
        <end position="269"/>
    </location>
</feature>
<feature type="region of interest" description="Disordered" evidence="9">
    <location>
        <begin position="511"/>
        <end position="549"/>
    </location>
</feature>
<dbReference type="SUPFAM" id="SSF52540">
    <property type="entry name" value="P-loop containing nucleoside triphosphate hydrolases"/>
    <property type="match status" value="2"/>
</dbReference>
<feature type="compositionally biased region" description="Basic and acidic residues" evidence="9">
    <location>
        <begin position="517"/>
        <end position="549"/>
    </location>
</feature>